<organism evidence="7 8">
    <name type="scientific">Brumimicrobium glaciale</name>
    <dbReference type="NCBI Taxonomy" id="200475"/>
    <lineage>
        <taxon>Bacteria</taxon>
        <taxon>Pseudomonadati</taxon>
        <taxon>Bacteroidota</taxon>
        <taxon>Flavobacteriia</taxon>
        <taxon>Flavobacteriales</taxon>
        <taxon>Crocinitomicaceae</taxon>
        <taxon>Brumimicrobium</taxon>
    </lineage>
</organism>
<sequence length="342" mass="37390">MENTTNEISYQKKVWIKASIYALIIVLLLLIKTTFNIFILILAGALVAIFFRGISDFICRKTKWKEGICLAISFVGILIIAAGLFFLIGAKLQSQSMELSKALPETYQKVKEAINENEFGSKIINRVSSSGSTKKIQELAGTFFKSTFGVLGDVYVVLFIGIFFTISPQIYKKGVIQLIPKKGQPKGKDVLNKIAENLQKWLKGKLFSMLVVTVMTAIGLAIIGVPMWLVLAIIAGLLSFIPNFGPIIALIPAALVGLMESPTTAAIIVGLYVLIQIIESNFITPLVQQKLVNIPPALILLAQILIGSLTGGWGLLLATPIMVIVIILVQELYIKKRDEKAA</sequence>
<keyword evidence="4 6" id="KW-1133">Transmembrane helix</keyword>
<comment type="caution">
    <text evidence="7">The sequence shown here is derived from an EMBL/GenBank/DDBJ whole genome shotgun (WGS) entry which is preliminary data.</text>
</comment>
<reference evidence="7 8" key="1">
    <citation type="submission" date="2019-02" db="EMBL/GenBank/DDBJ databases">
        <title>Genome sequence of the sea-ice species Brumimicrobium glaciale.</title>
        <authorList>
            <person name="Bowman J.P."/>
        </authorList>
    </citation>
    <scope>NUCLEOTIDE SEQUENCE [LARGE SCALE GENOMIC DNA]</scope>
    <source>
        <strain evidence="7 8">IC156</strain>
    </source>
</reference>
<evidence type="ECO:0000256" key="4">
    <source>
        <dbReference type="ARBA" id="ARBA00022989"/>
    </source>
</evidence>
<dbReference type="EMBL" id="SETE01000004">
    <property type="protein sequence ID" value="RYM33590.1"/>
    <property type="molecule type" value="Genomic_DNA"/>
</dbReference>
<accession>A0A4Q4KL02</accession>
<dbReference type="GO" id="GO:0016020">
    <property type="term" value="C:membrane"/>
    <property type="evidence" value="ECO:0007669"/>
    <property type="project" value="UniProtKB-SubCell"/>
</dbReference>
<name>A0A4Q4KL02_9FLAO</name>
<evidence type="ECO:0000256" key="2">
    <source>
        <dbReference type="ARBA" id="ARBA00009773"/>
    </source>
</evidence>
<protein>
    <submittedName>
        <fullName evidence="7">AI-2E family transporter</fullName>
    </submittedName>
</protein>
<evidence type="ECO:0000256" key="5">
    <source>
        <dbReference type="ARBA" id="ARBA00023136"/>
    </source>
</evidence>
<feature type="transmembrane region" description="Helical" evidence="6">
    <location>
        <begin position="247"/>
        <end position="275"/>
    </location>
</feature>
<dbReference type="GO" id="GO:0055085">
    <property type="term" value="P:transmembrane transport"/>
    <property type="evidence" value="ECO:0007669"/>
    <property type="project" value="TreeGrafter"/>
</dbReference>
<feature type="transmembrane region" description="Helical" evidence="6">
    <location>
        <begin position="67"/>
        <end position="90"/>
    </location>
</feature>
<feature type="transmembrane region" description="Helical" evidence="6">
    <location>
        <begin position="210"/>
        <end position="241"/>
    </location>
</feature>
<gene>
    <name evidence="7" type="ORF">ERX46_11680</name>
</gene>
<evidence type="ECO:0000313" key="7">
    <source>
        <dbReference type="EMBL" id="RYM33590.1"/>
    </source>
</evidence>
<evidence type="ECO:0000256" key="1">
    <source>
        <dbReference type="ARBA" id="ARBA00004141"/>
    </source>
</evidence>
<feature type="transmembrane region" description="Helical" evidence="6">
    <location>
        <begin position="312"/>
        <end position="334"/>
    </location>
</feature>
<dbReference type="InterPro" id="IPR002549">
    <property type="entry name" value="AI-2E-like"/>
</dbReference>
<evidence type="ECO:0000313" key="8">
    <source>
        <dbReference type="Proteomes" id="UP000293952"/>
    </source>
</evidence>
<dbReference type="Proteomes" id="UP000293952">
    <property type="component" value="Unassembled WGS sequence"/>
</dbReference>
<keyword evidence="5 6" id="KW-0472">Membrane</keyword>
<dbReference type="PANTHER" id="PTHR21716">
    <property type="entry name" value="TRANSMEMBRANE PROTEIN"/>
    <property type="match status" value="1"/>
</dbReference>
<dbReference type="PANTHER" id="PTHR21716:SF62">
    <property type="entry name" value="TRANSPORT PROTEIN YDBI-RELATED"/>
    <property type="match status" value="1"/>
</dbReference>
<evidence type="ECO:0000256" key="3">
    <source>
        <dbReference type="ARBA" id="ARBA00022692"/>
    </source>
</evidence>
<keyword evidence="3 6" id="KW-0812">Transmembrane</keyword>
<evidence type="ECO:0000256" key="6">
    <source>
        <dbReference type="SAM" id="Phobius"/>
    </source>
</evidence>
<keyword evidence="8" id="KW-1185">Reference proteome</keyword>
<dbReference type="RefSeq" id="WP_130094050.1">
    <property type="nucleotide sequence ID" value="NZ_SETE01000004.1"/>
</dbReference>
<feature type="transmembrane region" description="Helical" evidence="6">
    <location>
        <begin position="14"/>
        <end position="31"/>
    </location>
</feature>
<feature type="transmembrane region" description="Helical" evidence="6">
    <location>
        <begin position="37"/>
        <end position="55"/>
    </location>
</feature>
<dbReference type="OrthoDB" id="5761230at2"/>
<feature type="transmembrane region" description="Helical" evidence="6">
    <location>
        <begin position="154"/>
        <end position="171"/>
    </location>
</feature>
<comment type="subcellular location">
    <subcellularLocation>
        <location evidence="1">Membrane</location>
        <topology evidence="1">Multi-pass membrane protein</topology>
    </subcellularLocation>
</comment>
<dbReference type="Pfam" id="PF01594">
    <property type="entry name" value="AI-2E_transport"/>
    <property type="match status" value="1"/>
</dbReference>
<proteinExistence type="inferred from homology"/>
<dbReference type="AlphaFoldDB" id="A0A4Q4KL02"/>
<comment type="similarity">
    <text evidence="2">Belongs to the autoinducer-2 exporter (AI-2E) (TC 2.A.86) family.</text>
</comment>